<feature type="domain" description="C2H2-type" evidence="3">
    <location>
        <begin position="252"/>
        <end position="275"/>
    </location>
</feature>
<feature type="domain" description="C2H2-type" evidence="3">
    <location>
        <begin position="195"/>
        <end position="222"/>
    </location>
</feature>
<dbReference type="SMART" id="SM00355">
    <property type="entry name" value="ZnF_C2H2"/>
    <property type="match status" value="4"/>
</dbReference>
<keyword evidence="5" id="KW-1185">Reference proteome</keyword>
<sequence length="275" mass="32560">MEPYSMESLTMMVLNELKSINKNMTNGLQSLQNEMTAFRRDVKEEIRSLIIKEERTIKEERLSPTIVDVNGFPGESMVGQSPCDVVAYEESVFCESGWDNDEENEEIKEEEEDFVFTPSMEHHDNSEEPETVHQVLEKIKIRRQNVKLKKVKKRNLKQNSSETSQMFCKICQKNFHLNVNYKRHMQLAHKEDRPFQCTYCGSKFPRVDHLNDHVLIHTGEKPFSCETCGQGFRRKCDKNRHWHRMHNKPRSYACLLCQDTFNFKSGLRRHMKEEH</sequence>
<dbReference type="InterPro" id="IPR013087">
    <property type="entry name" value="Znf_C2H2_type"/>
</dbReference>
<evidence type="ECO:0000313" key="5">
    <source>
        <dbReference type="Proteomes" id="UP001642483"/>
    </source>
</evidence>
<dbReference type="PANTHER" id="PTHR46105:SF28">
    <property type="entry name" value="ZINC FINGER PROTEIN 37-LIKE"/>
    <property type="match status" value="1"/>
</dbReference>
<feature type="domain" description="C2H2-type" evidence="3">
    <location>
        <begin position="166"/>
        <end position="194"/>
    </location>
</feature>
<dbReference type="InterPro" id="IPR050457">
    <property type="entry name" value="ZnFinger_BTB_dom_contain"/>
</dbReference>
<keyword evidence="1" id="KW-0862">Zinc</keyword>
<feature type="coiled-coil region" evidence="2">
    <location>
        <begin position="14"/>
        <end position="48"/>
    </location>
</feature>
<protein>
    <recommendedName>
        <fullName evidence="3">C2H2-type domain-containing protein</fullName>
    </recommendedName>
</protein>
<dbReference type="EMBL" id="CAWYQH010000090">
    <property type="protein sequence ID" value="CAK8682507.1"/>
    <property type="molecule type" value="Genomic_DNA"/>
</dbReference>
<dbReference type="Gene3D" id="3.30.160.60">
    <property type="entry name" value="Classic Zinc Finger"/>
    <property type="match status" value="2"/>
</dbReference>
<accession>A0ABP0FSB8</accession>
<evidence type="ECO:0000256" key="1">
    <source>
        <dbReference type="PROSITE-ProRule" id="PRU00042"/>
    </source>
</evidence>
<proteinExistence type="predicted"/>
<reference evidence="4 5" key="1">
    <citation type="submission" date="2024-02" db="EMBL/GenBank/DDBJ databases">
        <authorList>
            <person name="Daric V."/>
            <person name="Darras S."/>
        </authorList>
    </citation>
    <scope>NUCLEOTIDE SEQUENCE [LARGE SCALE GENOMIC DNA]</scope>
</reference>
<keyword evidence="2" id="KW-0175">Coiled coil</keyword>
<dbReference type="Proteomes" id="UP001642483">
    <property type="component" value="Unassembled WGS sequence"/>
</dbReference>
<dbReference type="PROSITE" id="PS50157">
    <property type="entry name" value="ZINC_FINGER_C2H2_2"/>
    <property type="match status" value="4"/>
</dbReference>
<feature type="domain" description="C2H2-type" evidence="3">
    <location>
        <begin position="223"/>
        <end position="251"/>
    </location>
</feature>
<dbReference type="InterPro" id="IPR036236">
    <property type="entry name" value="Znf_C2H2_sf"/>
</dbReference>
<gene>
    <name evidence="4" type="ORF">CVLEPA_LOCUS13164</name>
</gene>
<keyword evidence="1" id="KW-0863">Zinc-finger</keyword>
<dbReference type="PANTHER" id="PTHR46105">
    <property type="entry name" value="AGAP004733-PA"/>
    <property type="match status" value="1"/>
</dbReference>
<evidence type="ECO:0000313" key="4">
    <source>
        <dbReference type="EMBL" id="CAK8682507.1"/>
    </source>
</evidence>
<evidence type="ECO:0000259" key="3">
    <source>
        <dbReference type="PROSITE" id="PS50157"/>
    </source>
</evidence>
<evidence type="ECO:0000256" key="2">
    <source>
        <dbReference type="SAM" id="Coils"/>
    </source>
</evidence>
<comment type="caution">
    <text evidence="4">The sequence shown here is derived from an EMBL/GenBank/DDBJ whole genome shotgun (WGS) entry which is preliminary data.</text>
</comment>
<keyword evidence="1" id="KW-0479">Metal-binding</keyword>
<dbReference type="PROSITE" id="PS00028">
    <property type="entry name" value="ZINC_FINGER_C2H2_1"/>
    <property type="match status" value="4"/>
</dbReference>
<dbReference type="SUPFAM" id="SSF57667">
    <property type="entry name" value="beta-beta-alpha zinc fingers"/>
    <property type="match status" value="2"/>
</dbReference>
<name>A0ABP0FSB8_CLALP</name>
<dbReference type="Pfam" id="PF00096">
    <property type="entry name" value="zf-C2H2"/>
    <property type="match status" value="1"/>
</dbReference>
<organism evidence="4 5">
    <name type="scientific">Clavelina lepadiformis</name>
    <name type="common">Light-bulb sea squirt</name>
    <name type="synonym">Ascidia lepadiformis</name>
    <dbReference type="NCBI Taxonomy" id="159417"/>
    <lineage>
        <taxon>Eukaryota</taxon>
        <taxon>Metazoa</taxon>
        <taxon>Chordata</taxon>
        <taxon>Tunicata</taxon>
        <taxon>Ascidiacea</taxon>
        <taxon>Aplousobranchia</taxon>
        <taxon>Clavelinidae</taxon>
        <taxon>Clavelina</taxon>
    </lineage>
</organism>